<dbReference type="PANTHER" id="PTHR43289:SF6">
    <property type="entry name" value="SERINE_THREONINE-PROTEIN KINASE NEKL-3"/>
    <property type="match status" value="1"/>
</dbReference>
<feature type="region of interest" description="Disordered" evidence="6">
    <location>
        <begin position="426"/>
        <end position="451"/>
    </location>
</feature>
<evidence type="ECO:0000256" key="5">
    <source>
        <dbReference type="PROSITE-ProRule" id="PRU10141"/>
    </source>
</evidence>
<keyword evidence="4 5" id="KW-0067">ATP-binding</keyword>
<dbReference type="PROSITE" id="PS00108">
    <property type="entry name" value="PROTEIN_KINASE_ST"/>
    <property type="match status" value="1"/>
</dbReference>
<dbReference type="PANTHER" id="PTHR43289">
    <property type="entry name" value="MITOGEN-ACTIVATED PROTEIN KINASE KINASE KINASE 20-RELATED"/>
    <property type="match status" value="1"/>
</dbReference>
<evidence type="ECO:0000256" key="1">
    <source>
        <dbReference type="ARBA" id="ARBA00022679"/>
    </source>
</evidence>
<feature type="binding site" evidence="5">
    <location>
        <position position="123"/>
    </location>
    <ligand>
        <name>ATP</name>
        <dbReference type="ChEBI" id="CHEBI:30616"/>
    </ligand>
</feature>
<evidence type="ECO:0000256" key="3">
    <source>
        <dbReference type="ARBA" id="ARBA00022777"/>
    </source>
</evidence>
<comment type="caution">
    <text evidence="8">The sequence shown here is derived from an EMBL/GenBank/DDBJ whole genome shotgun (WGS) entry which is preliminary data.</text>
</comment>
<reference evidence="8 9" key="1">
    <citation type="submission" date="2019-02" db="EMBL/GenBank/DDBJ databases">
        <title>Deep-cultivation of Planctomycetes and their phenomic and genomic characterization uncovers novel biology.</title>
        <authorList>
            <person name="Wiegand S."/>
            <person name="Jogler M."/>
            <person name="Boedeker C."/>
            <person name="Pinto D."/>
            <person name="Vollmers J."/>
            <person name="Rivas-Marin E."/>
            <person name="Kohn T."/>
            <person name="Peeters S.H."/>
            <person name="Heuer A."/>
            <person name="Rast P."/>
            <person name="Oberbeckmann S."/>
            <person name="Bunk B."/>
            <person name="Jeske O."/>
            <person name="Meyerdierks A."/>
            <person name="Storesund J.E."/>
            <person name="Kallscheuer N."/>
            <person name="Luecker S."/>
            <person name="Lage O.M."/>
            <person name="Pohl T."/>
            <person name="Merkel B.J."/>
            <person name="Hornburger P."/>
            <person name="Mueller R.-W."/>
            <person name="Bruemmer F."/>
            <person name="Labrenz M."/>
            <person name="Spormann A.M."/>
            <person name="Op Den Camp H."/>
            <person name="Overmann J."/>
            <person name="Amann R."/>
            <person name="Jetten M.S.M."/>
            <person name="Mascher T."/>
            <person name="Medema M.H."/>
            <person name="Devos D.P."/>
            <person name="Kaster A.-K."/>
            <person name="Ovreas L."/>
            <person name="Rohde M."/>
            <person name="Galperin M.Y."/>
            <person name="Jogler C."/>
        </authorList>
    </citation>
    <scope>NUCLEOTIDE SEQUENCE [LARGE SCALE GENOMIC DNA]</scope>
    <source>
        <strain evidence="8 9">Pla52n</strain>
    </source>
</reference>
<evidence type="ECO:0000256" key="4">
    <source>
        <dbReference type="ARBA" id="ARBA00022840"/>
    </source>
</evidence>
<dbReference type="CDD" id="cd14014">
    <property type="entry name" value="STKc_PknB_like"/>
    <property type="match status" value="1"/>
</dbReference>
<dbReference type="SUPFAM" id="SSF56112">
    <property type="entry name" value="Protein kinase-like (PK-like)"/>
    <property type="match status" value="1"/>
</dbReference>
<dbReference type="InterPro" id="IPR017441">
    <property type="entry name" value="Protein_kinase_ATP_BS"/>
</dbReference>
<accession>A0A5C5ZK54</accession>
<dbReference type="InterPro" id="IPR011009">
    <property type="entry name" value="Kinase-like_dom_sf"/>
</dbReference>
<dbReference type="InterPro" id="IPR000719">
    <property type="entry name" value="Prot_kinase_dom"/>
</dbReference>
<dbReference type="Gene3D" id="3.30.200.20">
    <property type="entry name" value="Phosphorylase Kinase, domain 1"/>
    <property type="match status" value="1"/>
</dbReference>
<keyword evidence="3 8" id="KW-0418">Kinase</keyword>
<dbReference type="PROSITE" id="PS00107">
    <property type="entry name" value="PROTEIN_KINASE_ATP"/>
    <property type="match status" value="1"/>
</dbReference>
<dbReference type="GO" id="GO:0005524">
    <property type="term" value="F:ATP binding"/>
    <property type="evidence" value="ECO:0007669"/>
    <property type="project" value="UniProtKB-UniRule"/>
</dbReference>
<feature type="compositionally biased region" description="Polar residues" evidence="6">
    <location>
        <begin position="441"/>
        <end position="450"/>
    </location>
</feature>
<evidence type="ECO:0000259" key="7">
    <source>
        <dbReference type="PROSITE" id="PS50011"/>
    </source>
</evidence>
<dbReference type="EC" id="2.7.11.1" evidence="8"/>
<feature type="domain" description="Protein kinase" evidence="7">
    <location>
        <begin position="94"/>
        <end position="354"/>
    </location>
</feature>
<dbReference type="AlphaFoldDB" id="A0A5C5ZK54"/>
<feature type="region of interest" description="Disordered" evidence="6">
    <location>
        <begin position="1"/>
        <end position="20"/>
    </location>
</feature>
<keyword evidence="1 8" id="KW-0808">Transferase</keyword>
<evidence type="ECO:0000256" key="6">
    <source>
        <dbReference type="SAM" id="MobiDB-lite"/>
    </source>
</evidence>
<keyword evidence="2 5" id="KW-0547">Nucleotide-binding</keyword>
<dbReference type="GO" id="GO:0004674">
    <property type="term" value="F:protein serine/threonine kinase activity"/>
    <property type="evidence" value="ECO:0007669"/>
    <property type="project" value="UniProtKB-EC"/>
</dbReference>
<organism evidence="8 9">
    <name type="scientific">Stieleria varia</name>
    <dbReference type="NCBI Taxonomy" id="2528005"/>
    <lineage>
        <taxon>Bacteria</taxon>
        <taxon>Pseudomonadati</taxon>
        <taxon>Planctomycetota</taxon>
        <taxon>Planctomycetia</taxon>
        <taxon>Pirellulales</taxon>
        <taxon>Pirellulaceae</taxon>
        <taxon>Stieleria</taxon>
    </lineage>
</organism>
<name>A0A5C5ZK54_9BACT</name>
<dbReference type="Proteomes" id="UP000320176">
    <property type="component" value="Unassembled WGS sequence"/>
</dbReference>
<feature type="region of interest" description="Disordered" evidence="6">
    <location>
        <begin position="912"/>
        <end position="964"/>
    </location>
</feature>
<sequence>MPFDDSINADGSTVHRPTDSQLLASQAGPVTEGSSQLRAANGGSSANTGNVINEIADAKTVIRAPAALSPPAERSGRTPSDVAKILVGQQLNQYRLEEMIGGGGMGAVFRGHDEQLDRTVAIKVIPFVGNDPEMQRRFRNEAQNAAKLDHPRIARVFDAGSHDDWHYIVFEYIRGTNLRDLTNSIGVLNLDDAVYYTCQLAEALQHAADRGIVHRDIKPSNVLIGDSDTIKLVDMGLARSDNLDLSEDMTASGVTLGTFDYISPEQALDPRDADLRSDIYSLGCTLYFMLTGEPPYTGGTMLQKLLSHGNAPLPDPRELRADLPDDIVAVMQRMMAKEPKNRYQNANDLIADLMEVSYRHQLKRSLLLGPSTPPAPINAGMIWFQNHAPWIIAITLVLIVAGWLELSSAASRGEFVISRPEIQAELPPGPVNSDMVESVSAEPSLSTDGDSAQAIKSVGSNVNSTRPADAAAVESPSSVEFPVPSALSNPANATTPFDPQAGANPLGSSNAMAGAEMTVSPGIPAEITADTLGVQDDPRTDLLINAAELIRVVEPGSNLPRAMPDSLYLSDSDGAALVTSLEEAVMLAEQLEINQIEITAKRLVSGPIAITRDGLTITSVAPGGTEVEMQWQESLEVERAELIVIGSNRVTLSGIHFEWELPAEQVNGGSLFVLNENRLVRLQDSSVTIVNRRKHENVFVLSVLTGNSEPNRPVSAPTTTASTTNALPLVGIRLDNVIVRGETNMMEMNHAAALQLVWDNGLLAITGRLLDTGGARFLPPRSDGPMQLKLSGLTAETQAGFARMKLSSSGPFPVAIVREAIDCVFVVSAGNPHFEFLGLDSLSSETSLLTLRGQANSYSASSQLNDPMLRIKDTDEDTEEVSLEELANSPPSWFDERSTLWSVWWSSDDVKDQQKTVSKATPSDYRQDGPMVGGFDEQLLPKIPGAATETDEESPVYGPLELQR</sequence>
<evidence type="ECO:0000256" key="2">
    <source>
        <dbReference type="ARBA" id="ARBA00022741"/>
    </source>
</evidence>
<keyword evidence="9" id="KW-1185">Reference proteome</keyword>
<dbReference type="EMBL" id="SJPN01000034">
    <property type="protein sequence ID" value="TWT87752.1"/>
    <property type="molecule type" value="Genomic_DNA"/>
</dbReference>
<gene>
    <name evidence="8" type="primary">prkC_47</name>
    <name evidence="8" type="ORF">Pla52n_70110</name>
</gene>
<dbReference type="RefSeq" id="WP_197455174.1">
    <property type="nucleotide sequence ID" value="NZ_CP151726.1"/>
</dbReference>
<feature type="compositionally biased region" description="Polar residues" evidence="6">
    <location>
        <begin position="32"/>
        <end position="49"/>
    </location>
</feature>
<dbReference type="InterPro" id="IPR008271">
    <property type="entry name" value="Ser/Thr_kinase_AS"/>
</dbReference>
<dbReference type="Gene3D" id="1.10.510.10">
    <property type="entry name" value="Transferase(Phosphotransferase) domain 1"/>
    <property type="match status" value="1"/>
</dbReference>
<dbReference type="SMART" id="SM00220">
    <property type="entry name" value="S_TKc"/>
    <property type="match status" value="1"/>
</dbReference>
<evidence type="ECO:0000313" key="9">
    <source>
        <dbReference type="Proteomes" id="UP000320176"/>
    </source>
</evidence>
<dbReference type="Pfam" id="PF00069">
    <property type="entry name" value="Pkinase"/>
    <property type="match status" value="1"/>
</dbReference>
<dbReference type="PROSITE" id="PS50011">
    <property type="entry name" value="PROTEIN_KINASE_DOM"/>
    <property type="match status" value="1"/>
</dbReference>
<feature type="region of interest" description="Disordered" evidence="6">
    <location>
        <begin position="26"/>
        <end position="49"/>
    </location>
</feature>
<proteinExistence type="predicted"/>
<evidence type="ECO:0000313" key="8">
    <source>
        <dbReference type="EMBL" id="TWT87752.1"/>
    </source>
</evidence>
<protein>
    <submittedName>
        <fullName evidence="8">Serine/threonine-protein kinase PrkC</fullName>
        <ecNumber evidence="8">2.7.11.1</ecNumber>
    </submittedName>
</protein>